<organism evidence="1 2">
    <name type="scientific">Haematococcus lacustris</name>
    <name type="common">Green alga</name>
    <name type="synonym">Haematococcus pluvialis</name>
    <dbReference type="NCBI Taxonomy" id="44745"/>
    <lineage>
        <taxon>Eukaryota</taxon>
        <taxon>Viridiplantae</taxon>
        <taxon>Chlorophyta</taxon>
        <taxon>core chlorophytes</taxon>
        <taxon>Chlorophyceae</taxon>
        <taxon>CS clade</taxon>
        <taxon>Chlamydomonadales</taxon>
        <taxon>Haematococcaceae</taxon>
        <taxon>Haematococcus</taxon>
    </lineage>
</organism>
<keyword evidence="2" id="KW-1185">Reference proteome</keyword>
<accession>A0A699YBG4</accession>
<evidence type="ECO:0000313" key="2">
    <source>
        <dbReference type="Proteomes" id="UP000485058"/>
    </source>
</evidence>
<proteinExistence type="predicted"/>
<dbReference type="AlphaFoldDB" id="A0A699YBG4"/>
<protein>
    <submittedName>
        <fullName evidence="1">Uncharacterized protein</fullName>
    </submittedName>
</protein>
<name>A0A699YBG4_HAELA</name>
<dbReference type="Proteomes" id="UP000485058">
    <property type="component" value="Unassembled WGS sequence"/>
</dbReference>
<gene>
    <name evidence="1" type="ORF">HaLaN_01340</name>
</gene>
<sequence>MHTDIVHEQLLLGLGWLVSQPLVAQAPHWLVTLLAPGWAHQAVFHLPYWGLPVCTPGGLLKQARNPA</sequence>
<comment type="caution">
    <text evidence="1">The sequence shown here is derived from an EMBL/GenBank/DDBJ whole genome shotgun (WGS) entry which is preliminary data.</text>
</comment>
<reference evidence="1 2" key="1">
    <citation type="submission" date="2020-02" db="EMBL/GenBank/DDBJ databases">
        <title>Draft genome sequence of Haematococcus lacustris strain NIES-144.</title>
        <authorList>
            <person name="Morimoto D."/>
            <person name="Nakagawa S."/>
            <person name="Yoshida T."/>
            <person name="Sawayama S."/>
        </authorList>
    </citation>
    <scope>NUCLEOTIDE SEQUENCE [LARGE SCALE GENOMIC DNA]</scope>
    <source>
        <strain evidence="1 2">NIES-144</strain>
    </source>
</reference>
<dbReference type="EMBL" id="BLLF01000050">
    <property type="protein sequence ID" value="GFH06671.1"/>
    <property type="molecule type" value="Genomic_DNA"/>
</dbReference>
<evidence type="ECO:0000313" key="1">
    <source>
        <dbReference type="EMBL" id="GFH06671.1"/>
    </source>
</evidence>